<name>A0A392VLQ1_9FABA</name>
<evidence type="ECO:0000313" key="3">
    <source>
        <dbReference type="Proteomes" id="UP000265520"/>
    </source>
</evidence>
<sequence length="37" mass="4325">MVSSSRKNDGNHRSGATEKWKGVRSFNSEEMEERRLK</sequence>
<dbReference type="EMBL" id="LXQA011216937">
    <property type="protein sequence ID" value="MCI89338.1"/>
    <property type="molecule type" value="Genomic_DNA"/>
</dbReference>
<comment type="caution">
    <text evidence="2">The sequence shown here is derived from an EMBL/GenBank/DDBJ whole genome shotgun (WGS) entry which is preliminary data.</text>
</comment>
<proteinExistence type="predicted"/>
<dbReference type="Proteomes" id="UP000265520">
    <property type="component" value="Unassembled WGS sequence"/>
</dbReference>
<reference evidence="2 3" key="1">
    <citation type="journal article" date="2018" name="Front. Plant Sci.">
        <title>Red Clover (Trifolium pratense) and Zigzag Clover (T. medium) - A Picture of Genomic Similarities and Differences.</title>
        <authorList>
            <person name="Dluhosova J."/>
            <person name="Istvanek J."/>
            <person name="Nedelnik J."/>
            <person name="Repkova J."/>
        </authorList>
    </citation>
    <scope>NUCLEOTIDE SEQUENCE [LARGE SCALE GENOMIC DNA]</scope>
    <source>
        <strain evidence="3">cv. 10/8</strain>
        <tissue evidence="2">Leaf</tissue>
    </source>
</reference>
<feature type="non-terminal residue" evidence="2">
    <location>
        <position position="37"/>
    </location>
</feature>
<feature type="region of interest" description="Disordered" evidence="1">
    <location>
        <begin position="1"/>
        <end position="37"/>
    </location>
</feature>
<protein>
    <submittedName>
        <fullName evidence="2">Uncharacterized protein</fullName>
    </submittedName>
</protein>
<keyword evidence="3" id="KW-1185">Reference proteome</keyword>
<evidence type="ECO:0000313" key="2">
    <source>
        <dbReference type="EMBL" id="MCI89338.1"/>
    </source>
</evidence>
<accession>A0A392VLQ1</accession>
<feature type="compositionally biased region" description="Basic and acidic residues" evidence="1">
    <location>
        <begin position="1"/>
        <end position="21"/>
    </location>
</feature>
<organism evidence="2 3">
    <name type="scientific">Trifolium medium</name>
    <dbReference type="NCBI Taxonomy" id="97028"/>
    <lineage>
        <taxon>Eukaryota</taxon>
        <taxon>Viridiplantae</taxon>
        <taxon>Streptophyta</taxon>
        <taxon>Embryophyta</taxon>
        <taxon>Tracheophyta</taxon>
        <taxon>Spermatophyta</taxon>
        <taxon>Magnoliopsida</taxon>
        <taxon>eudicotyledons</taxon>
        <taxon>Gunneridae</taxon>
        <taxon>Pentapetalae</taxon>
        <taxon>rosids</taxon>
        <taxon>fabids</taxon>
        <taxon>Fabales</taxon>
        <taxon>Fabaceae</taxon>
        <taxon>Papilionoideae</taxon>
        <taxon>50 kb inversion clade</taxon>
        <taxon>NPAAA clade</taxon>
        <taxon>Hologalegina</taxon>
        <taxon>IRL clade</taxon>
        <taxon>Trifolieae</taxon>
        <taxon>Trifolium</taxon>
    </lineage>
</organism>
<evidence type="ECO:0000256" key="1">
    <source>
        <dbReference type="SAM" id="MobiDB-lite"/>
    </source>
</evidence>
<dbReference type="AlphaFoldDB" id="A0A392VLQ1"/>